<keyword evidence="2" id="KW-0946">Virion</keyword>
<accession>A0A7V7RLW2</accession>
<dbReference type="Proteomes" id="UP000441354">
    <property type="component" value="Unassembled WGS sequence"/>
</dbReference>
<keyword evidence="2" id="KW-0167">Capsid protein</keyword>
<keyword evidence="3" id="KW-1185">Reference proteome</keyword>
<feature type="region of interest" description="Disordered" evidence="1">
    <location>
        <begin position="1"/>
        <end position="26"/>
    </location>
</feature>
<sequence>MNQNQQKVQNPETQIPKTPQMNDRDFTSDLLTMEKYMTDSYSTFLNEASHQALYQDVLNIFTDTQNEQRNLYNLMFQKGWYKLEAAEPQKLQQSYQQFQGYSSQFPYGNGGNTLQ</sequence>
<name>A0A7V7RLW2_9BACI</name>
<evidence type="ECO:0000256" key="1">
    <source>
        <dbReference type="SAM" id="MobiDB-lite"/>
    </source>
</evidence>
<dbReference type="EMBL" id="WBOT01000003">
    <property type="protein sequence ID" value="KAB2332864.1"/>
    <property type="molecule type" value="Genomic_DNA"/>
</dbReference>
<dbReference type="Pfam" id="PF07875">
    <property type="entry name" value="Coat_F"/>
    <property type="match status" value="1"/>
</dbReference>
<dbReference type="AlphaFoldDB" id="A0A7V7RLW2"/>
<comment type="caution">
    <text evidence="2">The sequence shown here is derived from an EMBL/GenBank/DDBJ whole genome shotgun (WGS) entry which is preliminary data.</text>
</comment>
<gene>
    <name evidence="2" type="ORF">F7732_12340</name>
</gene>
<evidence type="ECO:0000313" key="2">
    <source>
        <dbReference type="EMBL" id="KAB2332864.1"/>
    </source>
</evidence>
<reference evidence="2 3" key="1">
    <citation type="journal article" date="2014" name="Arch. Microbiol.">
        <title>Bacillus mesophilum sp. nov., strain IITR-54T, a novel 4-chlorobiphenyl dechlorinating bacterium.</title>
        <authorList>
            <person name="Manickam N."/>
            <person name="Singh N.K."/>
            <person name="Bajaj A."/>
            <person name="Kumar R.M."/>
            <person name="Kaur G."/>
            <person name="Kaur N."/>
            <person name="Bala M."/>
            <person name="Kumar A."/>
            <person name="Mayilraj S."/>
        </authorList>
    </citation>
    <scope>NUCLEOTIDE SEQUENCE [LARGE SCALE GENOMIC DNA]</scope>
    <source>
        <strain evidence="2 3">IITR-54</strain>
    </source>
</reference>
<organism evidence="2 3">
    <name type="scientific">Bacillus mesophilum</name>
    <dbReference type="NCBI Taxonomy" id="1071718"/>
    <lineage>
        <taxon>Bacteria</taxon>
        <taxon>Bacillati</taxon>
        <taxon>Bacillota</taxon>
        <taxon>Bacilli</taxon>
        <taxon>Bacillales</taxon>
        <taxon>Bacillaceae</taxon>
        <taxon>Bacillus</taxon>
    </lineage>
</organism>
<proteinExistence type="predicted"/>
<protein>
    <submittedName>
        <fullName evidence="2">Spore coat protein</fullName>
    </submittedName>
</protein>
<dbReference type="RefSeq" id="WP_066442749.1">
    <property type="nucleotide sequence ID" value="NZ_WBOT01000003.1"/>
</dbReference>
<dbReference type="InterPro" id="IPR012851">
    <property type="entry name" value="Spore_coat_CotF-like"/>
</dbReference>
<evidence type="ECO:0000313" key="3">
    <source>
        <dbReference type="Proteomes" id="UP000441354"/>
    </source>
</evidence>
<feature type="compositionally biased region" description="Polar residues" evidence="1">
    <location>
        <begin position="1"/>
        <end position="21"/>
    </location>
</feature>
<dbReference type="OrthoDB" id="1647790at2"/>